<gene>
    <name evidence="1" type="ORF">HH308_14265</name>
</gene>
<keyword evidence="2" id="KW-1185">Reference proteome</keyword>
<proteinExistence type="predicted"/>
<dbReference type="RefSeq" id="WP_170194879.1">
    <property type="nucleotide sequence ID" value="NZ_JABBNB010000013.1"/>
</dbReference>
<dbReference type="Proteomes" id="UP000550729">
    <property type="component" value="Unassembled WGS sequence"/>
</dbReference>
<reference evidence="1 2" key="1">
    <citation type="submission" date="2020-04" db="EMBL/GenBank/DDBJ databases">
        <title>Gordonia sp. nov. TBRC 11910.</title>
        <authorList>
            <person name="Suriyachadkun C."/>
        </authorList>
    </citation>
    <scope>NUCLEOTIDE SEQUENCE [LARGE SCALE GENOMIC DNA]</scope>
    <source>
        <strain evidence="1 2">TBRC 11910</strain>
    </source>
</reference>
<evidence type="ECO:0000313" key="1">
    <source>
        <dbReference type="EMBL" id="NMO02379.1"/>
    </source>
</evidence>
<sequence>MPKSAEARIEHYWRVEQDGTVIAHELSGDAYAVVATVRPGTSWTAIAPFTVTLTPSDLVS</sequence>
<accession>A0A848KVS1</accession>
<comment type="caution">
    <text evidence="1">The sequence shown here is derived from an EMBL/GenBank/DDBJ whole genome shotgun (WGS) entry which is preliminary data.</text>
</comment>
<name>A0A848KVS1_9ACTN</name>
<dbReference type="AlphaFoldDB" id="A0A848KVS1"/>
<dbReference type="EMBL" id="JABBNB010000013">
    <property type="protein sequence ID" value="NMO02379.1"/>
    <property type="molecule type" value="Genomic_DNA"/>
</dbReference>
<organism evidence="1 2">
    <name type="scientific">Gordonia asplenii</name>
    <dbReference type="NCBI Taxonomy" id="2725283"/>
    <lineage>
        <taxon>Bacteria</taxon>
        <taxon>Bacillati</taxon>
        <taxon>Actinomycetota</taxon>
        <taxon>Actinomycetes</taxon>
        <taxon>Mycobacteriales</taxon>
        <taxon>Gordoniaceae</taxon>
        <taxon>Gordonia</taxon>
    </lineage>
</organism>
<protein>
    <submittedName>
        <fullName evidence="1">Uncharacterized protein</fullName>
    </submittedName>
</protein>
<evidence type="ECO:0000313" key="2">
    <source>
        <dbReference type="Proteomes" id="UP000550729"/>
    </source>
</evidence>